<evidence type="ECO:0000256" key="2">
    <source>
        <dbReference type="ARBA" id="ARBA00018132"/>
    </source>
</evidence>
<keyword evidence="3" id="KW-0653">Protein transport</keyword>
<dbReference type="InterPro" id="IPR043970">
    <property type="entry name" value="FUZ/MON1/HPS1_longin_3"/>
</dbReference>
<sequence length="162" mass="17939">MRIDPVLRLRAAELVLPAKDTKALSKANAPALLLQAANASPYPVSELGIKGVLHFLYKSRTLVQVTHPIWDESINQPRLMTLYQTIHDALHAKSGQAEGPAKLQLIRTDTECVMGWITQPFELYLAVEPTMAKNTVVGAANAIARWVKKEEGKLFLRDAPVF</sequence>
<keyword evidence="3" id="KW-0813">Transport</keyword>
<evidence type="ECO:0000256" key="1">
    <source>
        <dbReference type="ARBA" id="ARBA00004380"/>
    </source>
</evidence>
<dbReference type="AlphaFoldDB" id="M5BVF9"/>
<dbReference type="PANTHER" id="PTHR13027">
    <property type="entry name" value="SAND PROTEIN-RELATED"/>
    <property type="match status" value="1"/>
</dbReference>
<proteinExistence type="inferred from homology"/>
<dbReference type="EMBL" id="CAOJ01002332">
    <property type="protein sequence ID" value="CCO27747.1"/>
    <property type="molecule type" value="Genomic_DNA"/>
</dbReference>
<dbReference type="GO" id="GO:0006623">
    <property type="term" value="P:protein targeting to vacuole"/>
    <property type="evidence" value="ECO:0007669"/>
    <property type="project" value="UniProtKB-UniRule"/>
</dbReference>
<reference evidence="5 6" key="1">
    <citation type="journal article" date="2013" name="J. Biotechnol.">
        <title>Establishment and interpretation of the genome sequence of the phytopathogenic fungus Rhizoctonia solani AG1-IB isolate 7/3/14.</title>
        <authorList>
            <person name="Wibberg D.W."/>
            <person name="Jelonek L.J."/>
            <person name="Rupp O.R."/>
            <person name="Hennig M.H."/>
            <person name="Eikmeyer F.E."/>
            <person name="Goesmann A.G."/>
            <person name="Hartmann A.H."/>
            <person name="Borriss R.B."/>
            <person name="Grosch R.G."/>
            <person name="Puehler A.P."/>
            <person name="Schlueter A.S."/>
        </authorList>
    </citation>
    <scope>NUCLEOTIDE SEQUENCE [LARGE SCALE GENOMIC DNA]</scope>
    <source>
        <strain evidence="6">AG1-IB / isolate 7/3/14</strain>
    </source>
</reference>
<dbReference type="Proteomes" id="UP000012065">
    <property type="component" value="Unassembled WGS sequence"/>
</dbReference>
<keyword evidence="3" id="KW-0967">Endosome</keyword>
<evidence type="ECO:0000256" key="3">
    <source>
        <dbReference type="RuleBase" id="RU367048"/>
    </source>
</evidence>
<comment type="similarity">
    <text evidence="3">Belongs to the MON1/SAND family.</text>
</comment>
<name>M5BVF9_THACB</name>
<dbReference type="HOGENOM" id="CLU_1636570_0_0_1"/>
<evidence type="ECO:0000313" key="5">
    <source>
        <dbReference type="EMBL" id="CCO27747.1"/>
    </source>
</evidence>
<comment type="caution">
    <text evidence="5">The sequence shown here is derived from an EMBL/GenBank/DDBJ whole genome shotgun (WGS) entry which is preliminary data.</text>
</comment>
<dbReference type="GO" id="GO:0035658">
    <property type="term" value="C:Mon1-Ccz1 complex"/>
    <property type="evidence" value="ECO:0007669"/>
    <property type="project" value="TreeGrafter"/>
</dbReference>
<evidence type="ECO:0000259" key="4">
    <source>
        <dbReference type="Pfam" id="PF19038"/>
    </source>
</evidence>
<keyword evidence="3" id="KW-0472">Membrane</keyword>
<protein>
    <recommendedName>
        <fullName evidence="2 3">Vacuolar fusion protein MON1</fullName>
    </recommendedName>
</protein>
<dbReference type="InterPro" id="IPR004353">
    <property type="entry name" value="Mon1"/>
</dbReference>
<comment type="subcellular location">
    <subcellularLocation>
        <location evidence="3">Endosome</location>
        <location evidence="3">Multivesicular body membrane</location>
        <topology evidence="3">Peripheral membrane protein</topology>
    </subcellularLocation>
    <subcellularLocation>
        <location evidence="1 3">Prevacuolar compartment membrane</location>
        <topology evidence="1 3">Peripheral membrane protein</topology>
    </subcellularLocation>
    <subcellularLocation>
        <location evidence="3">Vacuole membrane</location>
        <topology evidence="3">Peripheral membrane protein</topology>
    </subcellularLocation>
</comment>
<keyword evidence="3" id="KW-0072">Autophagy</keyword>
<comment type="function">
    <text evidence="3">Required for multiple vacuole delivery pathways including the cytoplasm to vacuole transport (Cvt), autophagy, pexophagy and endocytosis.</text>
</comment>
<dbReference type="GO" id="GO:0016192">
    <property type="term" value="P:vesicle-mediated transport"/>
    <property type="evidence" value="ECO:0007669"/>
    <property type="project" value="InterPro"/>
</dbReference>
<dbReference type="GO" id="GO:0000329">
    <property type="term" value="C:fungal-type vacuole membrane"/>
    <property type="evidence" value="ECO:0007669"/>
    <property type="project" value="TreeGrafter"/>
</dbReference>
<gene>
    <name evidence="5" type="ORF">BN14_01734</name>
</gene>
<dbReference type="GO" id="GO:0032585">
    <property type="term" value="C:multivesicular body membrane"/>
    <property type="evidence" value="ECO:0007669"/>
    <property type="project" value="UniProtKB-SubCell"/>
</dbReference>
<evidence type="ECO:0000313" key="6">
    <source>
        <dbReference type="Proteomes" id="UP000012065"/>
    </source>
</evidence>
<keyword evidence="3" id="KW-0926">Vacuole</keyword>
<dbReference type="Pfam" id="PF19038">
    <property type="entry name" value="Fuz_longin_3"/>
    <property type="match status" value="1"/>
</dbReference>
<feature type="domain" description="FUZ/MON1/HPS1 third Longin" evidence="4">
    <location>
        <begin position="51"/>
        <end position="151"/>
    </location>
</feature>
<organism evidence="5 6">
    <name type="scientific">Thanatephorus cucumeris (strain AG1-IB / isolate 7/3/14)</name>
    <name type="common">Lettuce bottom rot fungus</name>
    <name type="synonym">Rhizoctonia solani</name>
    <dbReference type="NCBI Taxonomy" id="1108050"/>
    <lineage>
        <taxon>Eukaryota</taxon>
        <taxon>Fungi</taxon>
        <taxon>Dikarya</taxon>
        <taxon>Basidiomycota</taxon>
        <taxon>Agaricomycotina</taxon>
        <taxon>Agaricomycetes</taxon>
        <taxon>Cantharellales</taxon>
        <taxon>Ceratobasidiaceae</taxon>
        <taxon>Rhizoctonia</taxon>
        <taxon>Rhizoctonia solani AG-1</taxon>
    </lineage>
</organism>
<dbReference type="GO" id="GO:0006914">
    <property type="term" value="P:autophagy"/>
    <property type="evidence" value="ECO:0007669"/>
    <property type="project" value="UniProtKB-UniRule"/>
</dbReference>
<accession>M5BVF9</accession>
<dbReference type="PANTHER" id="PTHR13027:SF7">
    <property type="entry name" value="VACUOLAR FUSION PROTEIN MON1 HOMOLOG"/>
    <property type="match status" value="1"/>
</dbReference>